<gene>
    <name evidence="2" type="ORF">SLEP1_g28337</name>
</gene>
<keyword evidence="1" id="KW-0812">Transmembrane</keyword>
<accession>A0AAV5K215</accession>
<organism evidence="2 3">
    <name type="scientific">Rubroshorea leprosula</name>
    <dbReference type="NCBI Taxonomy" id="152421"/>
    <lineage>
        <taxon>Eukaryota</taxon>
        <taxon>Viridiplantae</taxon>
        <taxon>Streptophyta</taxon>
        <taxon>Embryophyta</taxon>
        <taxon>Tracheophyta</taxon>
        <taxon>Spermatophyta</taxon>
        <taxon>Magnoliopsida</taxon>
        <taxon>eudicotyledons</taxon>
        <taxon>Gunneridae</taxon>
        <taxon>Pentapetalae</taxon>
        <taxon>rosids</taxon>
        <taxon>malvids</taxon>
        <taxon>Malvales</taxon>
        <taxon>Dipterocarpaceae</taxon>
        <taxon>Rubroshorea</taxon>
    </lineage>
</organism>
<evidence type="ECO:0000313" key="2">
    <source>
        <dbReference type="EMBL" id="GKV17882.1"/>
    </source>
</evidence>
<evidence type="ECO:0000313" key="3">
    <source>
        <dbReference type="Proteomes" id="UP001054252"/>
    </source>
</evidence>
<dbReference type="AlphaFoldDB" id="A0AAV5K215"/>
<keyword evidence="1" id="KW-0472">Membrane</keyword>
<evidence type="ECO:0000256" key="1">
    <source>
        <dbReference type="SAM" id="Phobius"/>
    </source>
</evidence>
<comment type="caution">
    <text evidence="2">The sequence shown here is derived from an EMBL/GenBank/DDBJ whole genome shotgun (WGS) entry which is preliminary data.</text>
</comment>
<protein>
    <submittedName>
        <fullName evidence="2">Uncharacterized protein</fullName>
    </submittedName>
</protein>
<reference evidence="2 3" key="1">
    <citation type="journal article" date="2021" name="Commun. Biol.">
        <title>The genome of Shorea leprosula (Dipterocarpaceae) highlights the ecological relevance of drought in aseasonal tropical rainforests.</title>
        <authorList>
            <person name="Ng K.K.S."/>
            <person name="Kobayashi M.J."/>
            <person name="Fawcett J.A."/>
            <person name="Hatakeyama M."/>
            <person name="Paape T."/>
            <person name="Ng C.H."/>
            <person name="Ang C.C."/>
            <person name="Tnah L.H."/>
            <person name="Lee C.T."/>
            <person name="Nishiyama T."/>
            <person name="Sese J."/>
            <person name="O'Brien M.J."/>
            <person name="Copetti D."/>
            <person name="Mohd Noor M.I."/>
            <person name="Ong R.C."/>
            <person name="Putra M."/>
            <person name="Sireger I.Z."/>
            <person name="Indrioko S."/>
            <person name="Kosugi Y."/>
            <person name="Izuno A."/>
            <person name="Isagi Y."/>
            <person name="Lee S.L."/>
            <person name="Shimizu K.K."/>
        </authorList>
    </citation>
    <scope>NUCLEOTIDE SEQUENCE [LARGE SCALE GENOMIC DNA]</scope>
    <source>
        <strain evidence="2">214</strain>
    </source>
</reference>
<feature type="transmembrane region" description="Helical" evidence="1">
    <location>
        <begin position="29"/>
        <end position="47"/>
    </location>
</feature>
<dbReference type="Proteomes" id="UP001054252">
    <property type="component" value="Unassembled WGS sequence"/>
</dbReference>
<keyword evidence="1" id="KW-1133">Transmembrane helix</keyword>
<name>A0AAV5K215_9ROSI</name>
<proteinExistence type="predicted"/>
<dbReference type="EMBL" id="BPVZ01000049">
    <property type="protein sequence ID" value="GKV17882.1"/>
    <property type="molecule type" value="Genomic_DNA"/>
</dbReference>
<sequence>MFLYKLRVFISSLSLDSSAGKLRLCSETIFFLFLSFPLIVGFTFAPAEDGSMFPVFCLI</sequence>
<keyword evidence="3" id="KW-1185">Reference proteome</keyword>